<evidence type="ECO:0000313" key="16">
    <source>
        <dbReference type="WormBase" id="CBG16481a"/>
    </source>
</evidence>
<dbReference type="UniPathway" id="UPA00232"/>
<dbReference type="InterPro" id="IPR000537">
    <property type="entry name" value="UbiA_prenyltransferase"/>
</dbReference>
<keyword evidence="9 13" id="KW-0414">Isoprene biosynthesis</keyword>
<evidence type="ECO:0000256" key="6">
    <source>
        <dbReference type="ARBA" id="ARBA00022692"/>
    </source>
</evidence>
<reference evidence="14 15" key="2">
    <citation type="journal article" date="2011" name="PLoS Genet.">
        <title>Caenorhabditis briggsae recombinant inbred line genotypes reveal inter-strain incompatibility and the evolution of recombination.</title>
        <authorList>
            <person name="Ross J.A."/>
            <person name="Koboldt D.C."/>
            <person name="Staisch J.E."/>
            <person name="Chamberlin H.M."/>
            <person name="Gupta B.P."/>
            <person name="Miller R.D."/>
            <person name="Baird S.E."/>
            <person name="Haag E.S."/>
        </authorList>
    </citation>
    <scope>NUCLEOTIDE SEQUENCE [LARGE SCALE GENOMIC DNA]</scope>
    <source>
        <strain evidence="14 15">AF16</strain>
    </source>
</reference>
<dbReference type="InterPro" id="IPR030470">
    <property type="entry name" value="UbiA_prenylTrfase_CS"/>
</dbReference>
<proteinExistence type="inferred from homology"/>
<keyword evidence="4 13" id="KW-0808">Transferase</keyword>
<reference evidence="14 15" key="1">
    <citation type="journal article" date="2003" name="PLoS Biol.">
        <title>The genome sequence of Caenorhabditis briggsae: a platform for comparative genomics.</title>
        <authorList>
            <person name="Stein L.D."/>
            <person name="Bao Z."/>
            <person name="Blasiar D."/>
            <person name="Blumenthal T."/>
            <person name="Brent M.R."/>
            <person name="Chen N."/>
            <person name="Chinwalla A."/>
            <person name="Clarke L."/>
            <person name="Clee C."/>
            <person name="Coghlan A."/>
            <person name="Coulson A."/>
            <person name="D'Eustachio P."/>
            <person name="Fitch D.H."/>
            <person name="Fulton L.A."/>
            <person name="Fulton R.E."/>
            <person name="Griffiths-Jones S."/>
            <person name="Harris T.W."/>
            <person name="Hillier L.W."/>
            <person name="Kamath R."/>
            <person name="Kuwabara P.E."/>
            <person name="Mardis E.R."/>
            <person name="Marra M.A."/>
            <person name="Miner T.L."/>
            <person name="Minx P."/>
            <person name="Mullikin J.C."/>
            <person name="Plumb R.W."/>
            <person name="Rogers J."/>
            <person name="Schein J.E."/>
            <person name="Sohrmann M."/>
            <person name="Spieth J."/>
            <person name="Stajich J.E."/>
            <person name="Wei C."/>
            <person name="Willey D."/>
            <person name="Wilson R.K."/>
            <person name="Durbin R."/>
            <person name="Waterston R.H."/>
        </authorList>
    </citation>
    <scope>NUCLEOTIDE SEQUENCE [LARGE SCALE GENOMIC DNA]</scope>
    <source>
        <strain evidence="14 15">AF16</strain>
    </source>
</reference>
<evidence type="ECO:0000256" key="3">
    <source>
        <dbReference type="ARBA" id="ARBA00005985"/>
    </source>
</evidence>
<dbReference type="FunFam" id="1.10.357.140:FF:000003">
    <property type="entry name" value="4-hydroxybenzoate polyprenyltransferase, mitochondrial"/>
    <property type="match status" value="1"/>
</dbReference>
<evidence type="ECO:0000256" key="13">
    <source>
        <dbReference type="HAMAP-Rule" id="MF_03189"/>
    </source>
</evidence>
<dbReference type="GO" id="GO:0008299">
    <property type="term" value="P:isoprenoid biosynthetic process"/>
    <property type="evidence" value="ECO:0007669"/>
    <property type="project" value="UniProtKB-UniRule"/>
</dbReference>
<organism evidence="14 15">
    <name type="scientific">Caenorhabditis briggsae</name>
    <dbReference type="NCBI Taxonomy" id="6238"/>
    <lineage>
        <taxon>Eukaryota</taxon>
        <taxon>Metazoa</taxon>
        <taxon>Ecdysozoa</taxon>
        <taxon>Nematoda</taxon>
        <taxon>Chromadorea</taxon>
        <taxon>Rhabditida</taxon>
        <taxon>Rhabditina</taxon>
        <taxon>Rhabditomorpha</taxon>
        <taxon>Rhabditoidea</taxon>
        <taxon>Rhabditidae</taxon>
        <taxon>Peloderinae</taxon>
        <taxon>Caenorhabditis</taxon>
    </lineage>
</organism>
<evidence type="ECO:0000256" key="5">
    <source>
        <dbReference type="ARBA" id="ARBA00022688"/>
    </source>
</evidence>
<name>A8XP57_CAEBR</name>
<keyword evidence="8 13" id="KW-0472">Membrane</keyword>
<protein>
    <recommendedName>
        <fullName evidence="13">4-hydroxybenzoate polyprenyltransferase, mitochondrial</fullName>
        <shortName evidence="13">4-HB polyprenyltransferase</shortName>
        <ecNumber evidence="13">2.5.1.39</ecNumber>
    </recommendedName>
    <alternativeName>
        <fullName evidence="13">Para-hydroxybenzoate--polyprenyltransferase</fullName>
        <shortName evidence="13">PHB:PPT</shortName>
        <shortName evidence="13">PHB:polyprenyltransferase</shortName>
    </alternativeName>
</protein>
<keyword evidence="5 13" id="KW-0831">Ubiquinone biosynthesis</keyword>
<comment type="pathway">
    <text evidence="13">Cofactor biosynthesis; ubiquinone biosynthesis.</text>
</comment>
<keyword evidence="13" id="KW-0999">Mitochondrion inner membrane</keyword>
<gene>
    <name evidence="13 16" type="primary">coq-2</name>
    <name evidence="14" type="synonym">Cbr-coq-2</name>
    <name evidence="16" type="ORF">CBG16481</name>
    <name evidence="14" type="ORF">CBG_16481</name>
</gene>
<dbReference type="InterPro" id="IPR039653">
    <property type="entry name" value="Prenyltransferase"/>
</dbReference>
<dbReference type="FunCoup" id="A8XP57">
    <property type="interactions" value="1069"/>
</dbReference>
<comment type="catalytic activity">
    <reaction evidence="12">
        <text>an all-trans-polyprenyl diphosphate + 4-hydroxybenzoate = a 4-hydroxy-3-(all-trans-polyprenyl)benzoate + diphosphate</text>
        <dbReference type="Rhea" id="RHEA:44504"/>
        <dbReference type="Rhea" id="RHEA-COMP:9514"/>
        <dbReference type="Rhea" id="RHEA-COMP:9564"/>
        <dbReference type="ChEBI" id="CHEBI:17879"/>
        <dbReference type="ChEBI" id="CHEBI:33019"/>
        <dbReference type="ChEBI" id="CHEBI:58914"/>
        <dbReference type="ChEBI" id="CHEBI:78396"/>
        <dbReference type="EC" id="2.5.1.39"/>
    </reaction>
    <physiologicalReaction direction="left-to-right" evidence="12">
        <dbReference type="Rhea" id="RHEA:44505"/>
    </physiologicalReaction>
</comment>
<keyword evidence="13" id="KW-0496">Mitochondrion</keyword>
<keyword evidence="6 13" id="KW-0812">Transmembrane</keyword>
<dbReference type="AlphaFoldDB" id="A8XP57"/>
<dbReference type="PANTHER" id="PTHR11048">
    <property type="entry name" value="PRENYLTRANSFERASES"/>
    <property type="match status" value="1"/>
</dbReference>
<comment type="catalytic activity">
    <reaction evidence="11">
        <text>all-trans-nonaprenyl diphosphate + 4-hydroxybenzoate = 4-hydroxy-3-(all-trans-nonaprenyl)benzoate + diphosphate</text>
        <dbReference type="Rhea" id="RHEA:17709"/>
        <dbReference type="ChEBI" id="CHEBI:17879"/>
        <dbReference type="ChEBI" id="CHEBI:33019"/>
        <dbReference type="ChEBI" id="CHEBI:58391"/>
        <dbReference type="ChEBI" id="CHEBI:84502"/>
        <dbReference type="EC" id="2.5.1.39"/>
    </reaction>
    <physiologicalReaction direction="left-to-right" evidence="11">
        <dbReference type="Rhea" id="RHEA:17710"/>
    </physiologicalReaction>
</comment>
<dbReference type="HOGENOM" id="CLU_034879_3_3_1"/>
<dbReference type="GO" id="GO:0008412">
    <property type="term" value="F:4-hydroxybenzoate polyprenyltransferase activity"/>
    <property type="evidence" value="ECO:0000318"/>
    <property type="project" value="GO_Central"/>
</dbReference>
<dbReference type="InterPro" id="IPR006370">
    <property type="entry name" value="HB_polyprenyltransferase-like"/>
</dbReference>
<dbReference type="GO" id="GO:0005743">
    <property type="term" value="C:mitochondrial inner membrane"/>
    <property type="evidence" value="ECO:0000318"/>
    <property type="project" value="GO_Central"/>
</dbReference>
<dbReference type="Pfam" id="PF01040">
    <property type="entry name" value="UbiA"/>
    <property type="match status" value="2"/>
</dbReference>
<evidence type="ECO:0000256" key="2">
    <source>
        <dbReference type="ARBA" id="ARBA00004141"/>
    </source>
</evidence>
<dbReference type="InterPro" id="IPR044878">
    <property type="entry name" value="UbiA_sf"/>
</dbReference>
<comment type="cofactor">
    <cofactor evidence="1 13">
        <name>Mg(2+)</name>
        <dbReference type="ChEBI" id="CHEBI:18420"/>
    </cofactor>
</comment>
<dbReference type="WormBase" id="CBG16481a">
    <property type="protein sequence ID" value="CBP45779"/>
    <property type="gene ID" value="WBGene00036403"/>
    <property type="gene designation" value="Cbr-coq-2"/>
</dbReference>
<evidence type="ECO:0000256" key="11">
    <source>
        <dbReference type="ARBA" id="ARBA00050454"/>
    </source>
</evidence>
<comment type="subcellular location">
    <subcellularLocation>
        <location evidence="2">Membrane</location>
        <topology evidence="2">Multi-pass membrane protein</topology>
    </subcellularLocation>
    <subcellularLocation>
        <location evidence="13">Mitochondrion inner membrane</location>
        <topology evidence="13">Multi-pass membrane protein</topology>
        <orientation evidence="13">Matrix side</orientation>
    </subcellularLocation>
</comment>
<dbReference type="CDD" id="cd13959">
    <property type="entry name" value="PT_UbiA_COQ2"/>
    <property type="match status" value="1"/>
</dbReference>
<dbReference type="InParanoid" id="A8XP57"/>
<dbReference type="Proteomes" id="UP000008549">
    <property type="component" value="Unassembled WGS sequence"/>
</dbReference>
<keyword evidence="7 13" id="KW-1133">Transmembrane helix</keyword>
<dbReference type="PROSITE" id="PS00943">
    <property type="entry name" value="UBIA"/>
    <property type="match status" value="1"/>
</dbReference>
<dbReference type="EMBL" id="HE600949">
    <property type="protein sequence ID" value="CAP34433.2"/>
    <property type="molecule type" value="Genomic_DNA"/>
</dbReference>
<dbReference type="FunFam" id="1.20.120.1780:FF:000001">
    <property type="entry name" value="4-hydroxybenzoate octaprenyltransferase"/>
    <property type="match status" value="1"/>
</dbReference>
<comment type="function">
    <text evidence="13">Catalyzes the prenylation of para-hydroxybenzoate (PHB) with an all-trans polyprenyl group. Mediates the second step in the final reaction sequence of coenzyme Q (CoQ) biosynthesis, which is the condensation of the polyisoprenoid side chain with PHB, generating the first membrane-bound Q intermediate.</text>
</comment>
<keyword evidence="15" id="KW-1185">Reference proteome</keyword>
<evidence type="ECO:0000256" key="8">
    <source>
        <dbReference type="ARBA" id="ARBA00023136"/>
    </source>
</evidence>
<dbReference type="GO" id="GO:0006744">
    <property type="term" value="P:ubiquinone biosynthetic process"/>
    <property type="evidence" value="ECO:0000318"/>
    <property type="project" value="GO_Central"/>
</dbReference>
<comment type="catalytic activity">
    <reaction evidence="10">
        <text>all-trans-decaprenyl diphosphate + 4-hydroxybenzoate = 4-hydroxy-3-(all-trans-decaprenyl)benzoate + diphosphate</text>
        <dbReference type="Rhea" id="RHEA:44564"/>
        <dbReference type="ChEBI" id="CHEBI:17879"/>
        <dbReference type="ChEBI" id="CHEBI:33019"/>
        <dbReference type="ChEBI" id="CHEBI:60721"/>
        <dbReference type="ChEBI" id="CHEBI:84503"/>
        <dbReference type="EC" id="2.5.1.39"/>
    </reaction>
    <physiologicalReaction direction="left-to-right" evidence="10">
        <dbReference type="Rhea" id="RHEA:44565"/>
    </physiologicalReaction>
</comment>
<evidence type="ECO:0000256" key="7">
    <source>
        <dbReference type="ARBA" id="ARBA00022989"/>
    </source>
</evidence>
<dbReference type="PANTHER" id="PTHR11048:SF28">
    <property type="entry name" value="4-HYDROXYBENZOATE POLYPRENYLTRANSFERASE, MITOCHONDRIAL"/>
    <property type="match status" value="1"/>
</dbReference>
<evidence type="ECO:0000256" key="4">
    <source>
        <dbReference type="ARBA" id="ARBA00022679"/>
    </source>
</evidence>
<dbReference type="STRING" id="6238.A8XP57"/>
<dbReference type="HAMAP" id="MF_01635">
    <property type="entry name" value="UbiA"/>
    <property type="match status" value="1"/>
</dbReference>
<evidence type="ECO:0000256" key="1">
    <source>
        <dbReference type="ARBA" id="ARBA00001946"/>
    </source>
</evidence>
<sequence>MIIRSIGVRRIPQCASVLVNYASSSEMYYNQKRYISTSIRQPMSLIPTASSLVAASPSNIKPYLQLMRVDKPIGTWLLYWPCTWSIAMATPAGQLPSLYMLSLFGTGAFLMRSAGCVINDLWDKDFDKQVERTKLRPLACGLLSEKQAVGLLAGLLSSSLAILLQLNWFSVAVGASSMALVVGYPLAKRYTYWPQFMLGWYLHLLENSSLTQLLSLFHSRFFLIILPNPLFSHSTGLTFNWGALLGWAALKGDLSSSAPFWMYAAALQWTLVYDTIYAHQDKADDIMIGVKSTALRLGADTKKWLSAFGVGTVASLTACGMASDQTWPYYVALAATTAQLGWQIGSVDIDNGADCWDKFKSNSWMGIILFTGIVMSTLLKEKEDPKQSKNAATLEVEDIDDVVVS</sequence>
<dbReference type="EC" id="2.5.1.39" evidence="13"/>
<accession>A8XP57</accession>
<dbReference type="eggNOG" id="KOG1381">
    <property type="taxonomic scope" value="Eukaryota"/>
</dbReference>
<dbReference type="OMA" id="KFEHTIF"/>
<dbReference type="Gene3D" id="1.20.120.1780">
    <property type="entry name" value="UbiA prenyltransferase"/>
    <property type="match status" value="1"/>
</dbReference>
<evidence type="ECO:0000313" key="14">
    <source>
        <dbReference type="EMBL" id="CAP34433.2"/>
    </source>
</evidence>
<dbReference type="Gene3D" id="1.10.357.140">
    <property type="entry name" value="UbiA prenyltransferase"/>
    <property type="match status" value="1"/>
</dbReference>
<evidence type="ECO:0000313" key="15">
    <source>
        <dbReference type="Proteomes" id="UP000008549"/>
    </source>
</evidence>
<evidence type="ECO:0000256" key="9">
    <source>
        <dbReference type="ARBA" id="ARBA00023229"/>
    </source>
</evidence>
<evidence type="ECO:0000256" key="12">
    <source>
        <dbReference type="ARBA" id="ARBA00051182"/>
    </source>
</evidence>
<evidence type="ECO:0000256" key="10">
    <source>
        <dbReference type="ARBA" id="ARBA00049890"/>
    </source>
</evidence>
<comment type="similarity">
    <text evidence="3 13">Belongs to the UbiA prenyltransferase family.</text>
</comment>